<keyword evidence="1" id="KW-0413">Isomerase</keyword>
<dbReference type="Pfam" id="PF06934">
    <property type="entry name" value="CTI"/>
    <property type="match status" value="1"/>
</dbReference>
<dbReference type="Proteomes" id="UP001410394">
    <property type="component" value="Unassembled WGS sequence"/>
</dbReference>
<accession>A0ABU9Z214</accession>
<comment type="caution">
    <text evidence="1">The sequence shown here is derived from an EMBL/GenBank/DDBJ whole genome shotgun (WGS) entry which is preliminary data.</text>
</comment>
<evidence type="ECO:0000313" key="2">
    <source>
        <dbReference type="Proteomes" id="UP001410394"/>
    </source>
</evidence>
<dbReference type="GO" id="GO:0016853">
    <property type="term" value="F:isomerase activity"/>
    <property type="evidence" value="ECO:0007669"/>
    <property type="project" value="UniProtKB-KW"/>
</dbReference>
<dbReference type="RefSeq" id="WP_345920640.1">
    <property type="nucleotide sequence ID" value="NZ_JBDIVE010000009.1"/>
</dbReference>
<gene>
    <name evidence="1" type="ORF">ABDB84_15395</name>
</gene>
<sequence length="785" mass="89069">MKKAWLVLGVLVLVGCASLVREDLQALFGPSDPTRFDVPTKPTANLLYHRDVQPILDQRCVVCHACYDAPCQLKLSSWEGVARGASKEPVYNGTRLLEAEPTRLYIDAPNASAWREKGFFPVLNEHRQTPAAELQAALLSRVLDQKAKHPLPADKPVSDDLDFSLNREQQCVAPEAFQAYEEKNPLWGMPFGLPALNAHEVFTIKQWLAQGAPYEGAVPLPPALHRQVQQWERYFNGDSLRERLVSRYMYEHLFIAHLYFKDDSASAGNRRFFRMVRSATPPGLPVREIATRRPFDDPGVARVYYRLLPVEESISVKSHMPYELSEARMARWNALFYSSDYQVSALPAYSPQIAANPFLTFRDLPSRARYRFMLDEAQFTIMGFIKGPVCRGQTALNVINDHFWVFFIDPDKLPESAADFLKRESRNLALPAERGSQVLAPAAWYAYAKDERRYLQDKSAFLDAAFAPPAAGPDISLFWNGEGQNPNAALTVYRHFDSATVLKGLNGGTPKTAWLFDYSLFERLHYLLVAGYDVFGNIGHQLNTRLYMDFLRMEGEYNFIAMLPSSQREAVRDRWYRAVGSDVKDLVFGKYAYFHRETAIPFKGSEPPEKELMGMLKQRLQTVLPREHALTGIRNAPTRQVLGELAELRGNALAWMPEVSFLRIDEEDGFETVSLLRNAAHLNVAQLLNDARTLVPAEFSLDVLNGYVGAYPNAFFHIQSAQLPAFRQALSQLRSEADYRALVSQFGVRRTSPNFWALSDTLNADYARRAPIEAGLFDYNRLENR</sequence>
<proteinExistence type="predicted"/>
<protein>
    <submittedName>
        <fullName evidence="1">Fatty acid cis/trans isomerase</fullName>
    </submittedName>
</protein>
<reference evidence="1 2" key="1">
    <citation type="journal article" date="2018" name="Int. J. Syst. Evol. Microbiol.">
        <title>Uliginosibacterium sediminicola sp. nov., isolated from freshwater sediment.</title>
        <authorList>
            <person name="Hwang W.M."/>
            <person name="Kim S.M."/>
            <person name="Kang K."/>
            <person name="Ahn T.Y."/>
        </authorList>
    </citation>
    <scope>NUCLEOTIDE SEQUENCE [LARGE SCALE GENOMIC DNA]</scope>
    <source>
        <strain evidence="1 2">M1-21</strain>
    </source>
</reference>
<keyword evidence="2" id="KW-1185">Reference proteome</keyword>
<dbReference type="EMBL" id="JBDIVE010000009">
    <property type="protein sequence ID" value="MEN3069866.1"/>
    <property type="molecule type" value="Genomic_DNA"/>
</dbReference>
<dbReference type="InterPro" id="IPR010706">
    <property type="entry name" value="Fatty_acid_cis-trans_isomerase"/>
</dbReference>
<organism evidence="1 2">
    <name type="scientific">Uliginosibacterium sediminicola</name>
    <dbReference type="NCBI Taxonomy" id="2024550"/>
    <lineage>
        <taxon>Bacteria</taxon>
        <taxon>Pseudomonadati</taxon>
        <taxon>Pseudomonadota</taxon>
        <taxon>Betaproteobacteria</taxon>
        <taxon>Rhodocyclales</taxon>
        <taxon>Zoogloeaceae</taxon>
        <taxon>Uliginosibacterium</taxon>
    </lineage>
</organism>
<evidence type="ECO:0000313" key="1">
    <source>
        <dbReference type="EMBL" id="MEN3069866.1"/>
    </source>
</evidence>
<name>A0ABU9Z214_9RHOO</name>
<dbReference type="PROSITE" id="PS51257">
    <property type="entry name" value="PROKAR_LIPOPROTEIN"/>
    <property type="match status" value="1"/>
</dbReference>